<reference evidence="8" key="1">
    <citation type="submission" date="2020-05" db="EMBL/GenBank/DDBJ databases">
        <title>Mycena genomes resolve the evolution of fungal bioluminescence.</title>
        <authorList>
            <person name="Tsai I.J."/>
        </authorList>
    </citation>
    <scope>NUCLEOTIDE SEQUENCE</scope>
    <source>
        <strain evidence="8">171206Taipei</strain>
    </source>
</reference>
<evidence type="ECO:0000256" key="3">
    <source>
        <dbReference type="ARBA" id="ARBA00022771"/>
    </source>
</evidence>
<dbReference type="GeneID" id="59342448"/>
<organism evidence="8 9">
    <name type="scientific">Mycena indigotica</name>
    <dbReference type="NCBI Taxonomy" id="2126181"/>
    <lineage>
        <taxon>Eukaryota</taxon>
        <taxon>Fungi</taxon>
        <taxon>Dikarya</taxon>
        <taxon>Basidiomycota</taxon>
        <taxon>Agaricomycotina</taxon>
        <taxon>Agaricomycetes</taxon>
        <taxon>Agaricomycetidae</taxon>
        <taxon>Agaricales</taxon>
        <taxon>Marasmiineae</taxon>
        <taxon>Mycenaceae</taxon>
        <taxon>Mycena</taxon>
    </lineage>
</organism>
<evidence type="ECO:0000313" key="9">
    <source>
        <dbReference type="Proteomes" id="UP000636479"/>
    </source>
</evidence>
<dbReference type="PANTHER" id="PTHR14003:SF19">
    <property type="entry name" value="YY2 TRANSCRIPTION FACTOR"/>
    <property type="match status" value="1"/>
</dbReference>
<name>A0A8H6T2W0_9AGAR</name>
<feature type="compositionally biased region" description="Low complexity" evidence="6">
    <location>
        <begin position="166"/>
        <end position="183"/>
    </location>
</feature>
<dbReference type="GO" id="GO:0000978">
    <property type="term" value="F:RNA polymerase II cis-regulatory region sequence-specific DNA binding"/>
    <property type="evidence" value="ECO:0007669"/>
    <property type="project" value="TreeGrafter"/>
</dbReference>
<feature type="region of interest" description="Disordered" evidence="6">
    <location>
        <begin position="435"/>
        <end position="464"/>
    </location>
</feature>
<dbReference type="FunFam" id="3.30.160.60:FF:000125">
    <property type="entry name" value="Putative zinc finger protein 143"/>
    <property type="match status" value="1"/>
</dbReference>
<evidence type="ECO:0000256" key="5">
    <source>
        <dbReference type="PROSITE-ProRule" id="PRU00042"/>
    </source>
</evidence>
<sequence length="616" mass="67294">MQSPLLHQVSSLRDSLLCEAPSHHPYPGPSLSDGLRPRLAIPPPLSSLRPDNGSILTSTLLDVGNTSSFSDTQPLSKSDQDLAHYLATSNHVLDGSMQRDSTMLSSDWSVHSIGSMFERGGDHHQQSWGNLDPSPPTPLTAVSPLAGNALKLYSPHADYSLHQARRSSWSSSSQSLSNPASRRGSVSYQSPVIPESRRNSMSYQHSPAPGLPPLGHPLPSSLLRVNVNTSPRIPISPHLQPQILPARTSVCVEPGSVSLELDGEADHGSSYPEEERFVNLSDLYSHSEPTEGRRKMVLRSPPASKSSASVVVCDSSSPRGLKRPAEADDLEQPSKRHCDSDKDKRRAVGEEDLESAVSDDESYESEVSDDEEYEDTDDQEFIPGRRSTSRRTARRRVKQEPDDDYILGPRAQRMRVGKRTGSAAAALKALTALASGERESISVPPPSRLAPSSQADNAPEGYPTSAYFPPLPRIKQDYARFPPLNPLSGIKGPEPVYATRSVSASASASVTSYTSIAETTSRTARGAISVPVPVPNLTKKSRGRRVPISEDQQERPFICPADGCGKRFVRGEHLKRHVRSIHTHEKPHICPYEGCGKSFNRRDNLAQHSRIHFDDK</sequence>
<feature type="region of interest" description="Disordered" evidence="6">
    <location>
        <begin position="283"/>
        <end position="419"/>
    </location>
</feature>
<dbReference type="GO" id="GO:0000981">
    <property type="term" value="F:DNA-binding transcription factor activity, RNA polymerase II-specific"/>
    <property type="evidence" value="ECO:0007669"/>
    <property type="project" value="UniProtKB-ARBA"/>
</dbReference>
<keyword evidence="2" id="KW-0677">Repeat</keyword>
<feature type="region of interest" description="Disordered" evidence="6">
    <location>
        <begin position="119"/>
        <end position="143"/>
    </location>
</feature>
<dbReference type="PROSITE" id="PS00028">
    <property type="entry name" value="ZINC_FINGER_C2H2_1"/>
    <property type="match status" value="2"/>
</dbReference>
<feature type="compositionally biased region" description="Basic residues" evidence="6">
    <location>
        <begin position="387"/>
        <end position="397"/>
    </location>
</feature>
<dbReference type="RefSeq" id="XP_037222817.1">
    <property type="nucleotide sequence ID" value="XM_037359932.1"/>
</dbReference>
<dbReference type="Pfam" id="PF00096">
    <property type="entry name" value="zf-C2H2"/>
    <property type="match status" value="2"/>
</dbReference>
<evidence type="ECO:0000256" key="2">
    <source>
        <dbReference type="ARBA" id="ARBA00022737"/>
    </source>
</evidence>
<evidence type="ECO:0000256" key="4">
    <source>
        <dbReference type="ARBA" id="ARBA00022833"/>
    </source>
</evidence>
<dbReference type="GO" id="GO:0000785">
    <property type="term" value="C:chromatin"/>
    <property type="evidence" value="ECO:0007669"/>
    <property type="project" value="TreeGrafter"/>
</dbReference>
<evidence type="ECO:0000256" key="1">
    <source>
        <dbReference type="ARBA" id="ARBA00022723"/>
    </source>
</evidence>
<dbReference type="PANTHER" id="PTHR14003">
    <property type="entry name" value="TRANSCRIPTIONAL REPRESSOR PROTEIN YY"/>
    <property type="match status" value="1"/>
</dbReference>
<keyword evidence="9" id="KW-1185">Reference proteome</keyword>
<dbReference type="SUPFAM" id="SSF57667">
    <property type="entry name" value="beta-beta-alpha zinc fingers"/>
    <property type="match status" value="1"/>
</dbReference>
<dbReference type="InterPro" id="IPR036236">
    <property type="entry name" value="Znf_C2H2_sf"/>
</dbReference>
<proteinExistence type="predicted"/>
<keyword evidence="4" id="KW-0862">Zinc</keyword>
<dbReference type="GO" id="GO:0008270">
    <property type="term" value="F:zinc ion binding"/>
    <property type="evidence" value="ECO:0007669"/>
    <property type="project" value="UniProtKB-KW"/>
</dbReference>
<feature type="region of interest" description="Disordered" evidence="6">
    <location>
        <begin position="20"/>
        <end position="52"/>
    </location>
</feature>
<evidence type="ECO:0000259" key="7">
    <source>
        <dbReference type="PROSITE" id="PS50157"/>
    </source>
</evidence>
<keyword evidence="3 5" id="KW-0863">Zinc-finger</keyword>
<dbReference type="AlphaFoldDB" id="A0A8H6T2W0"/>
<evidence type="ECO:0000256" key="6">
    <source>
        <dbReference type="SAM" id="MobiDB-lite"/>
    </source>
</evidence>
<feature type="compositionally biased region" description="Basic and acidic residues" evidence="6">
    <location>
        <begin position="332"/>
        <end position="349"/>
    </location>
</feature>
<feature type="domain" description="C2H2-type" evidence="7">
    <location>
        <begin position="557"/>
        <end position="587"/>
    </location>
</feature>
<dbReference type="Gene3D" id="3.30.160.60">
    <property type="entry name" value="Classic Zinc Finger"/>
    <property type="match status" value="2"/>
</dbReference>
<dbReference type="InterPro" id="IPR013087">
    <property type="entry name" value="Znf_C2H2_type"/>
</dbReference>
<feature type="region of interest" description="Disordered" evidence="6">
    <location>
        <begin position="165"/>
        <end position="217"/>
    </location>
</feature>
<dbReference type="PROSITE" id="PS50157">
    <property type="entry name" value="ZINC_FINGER_C2H2_2"/>
    <property type="match status" value="2"/>
</dbReference>
<protein>
    <recommendedName>
        <fullName evidence="7">C2H2-type domain-containing protein</fullName>
    </recommendedName>
</protein>
<feature type="domain" description="C2H2-type" evidence="7">
    <location>
        <begin position="588"/>
        <end position="616"/>
    </location>
</feature>
<accession>A0A8H6T2W0</accession>
<dbReference type="FunFam" id="3.30.160.60:FF:000624">
    <property type="entry name" value="zinc finger protein 697"/>
    <property type="match status" value="1"/>
</dbReference>
<feature type="compositionally biased region" description="Low complexity" evidence="6">
    <location>
        <begin position="300"/>
        <end position="318"/>
    </location>
</feature>
<dbReference type="GO" id="GO:0031519">
    <property type="term" value="C:PcG protein complex"/>
    <property type="evidence" value="ECO:0007669"/>
    <property type="project" value="TreeGrafter"/>
</dbReference>
<gene>
    <name evidence="8" type="ORF">MIND_00307400</name>
</gene>
<evidence type="ECO:0000313" key="8">
    <source>
        <dbReference type="EMBL" id="KAF7309367.1"/>
    </source>
</evidence>
<dbReference type="EMBL" id="JACAZF010000003">
    <property type="protein sequence ID" value="KAF7309367.1"/>
    <property type="molecule type" value="Genomic_DNA"/>
</dbReference>
<feature type="compositionally biased region" description="Acidic residues" evidence="6">
    <location>
        <begin position="350"/>
        <end position="380"/>
    </location>
</feature>
<comment type="caution">
    <text evidence="8">The sequence shown here is derived from an EMBL/GenBank/DDBJ whole genome shotgun (WGS) entry which is preliminary data.</text>
</comment>
<dbReference type="OrthoDB" id="6365676at2759"/>
<keyword evidence="1" id="KW-0479">Metal-binding</keyword>
<dbReference type="SMART" id="SM00355">
    <property type="entry name" value="ZnF_C2H2"/>
    <property type="match status" value="2"/>
</dbReference>
<dbReference type="Proteomes" id="UP000636479">
    <property type="component" value="Unassembled WGS sequence"/>
</dbReference>
<dbReference type="GO" id="GO:0005667">
    <property type="term" value="C:transcription regulator complex"/>
    <property type="evidence" value="ECO:0007669"/>
    <property type="project" value="TreeGrafter"/>
</dbReference>